<comment type="caution">
    <text evidence="1">The sequence shown here is derived from an EMBL/GenBank/DDBJ whole genome shotgun (WGS) entry which is preliminary data.</text>
</comment>
<gene>
    <name evidence="1" type="ORF">F53441_6454</name>
</gene>
<keyword evidence="2" id="KW-1185">Reference proteome</keyword>
<sequence>MPGFPFLELPRELQIQIVSYVIPPMTLPCGADEQYQRTMFSTGERSLLWLKLSCRSIYTITNFLREIDAIAVHQPKFYRSMNSESNSPNRTEDSIIFPPIQRAFRFAKKDMLRVWGMELPLAKDHRGGDVCLPIERLVSIWTEKQDQSPSMIFDTFETWPWYIPGFAFEERFRGDDDPPTNGILPGRTTNERWKFGTPGRIDQWPKLSTPLPPPRLLYYGHDMVLHDSEASGGYFSGFRYFEATREVWFSPISWPEVRDAITVPVADEPEEMWQLHNGIHAMFITRVWIIREGEVAPPNEQHHRWVEVKKYEDGDLRWVKRIEATWKVIWWTLEQQKQGNTPYMFRI</sequence>
<evidence type="ECO:0000313" key="2">
    <source>
        <dbReference type="Proteomes" id="UP000605986"/>
    </source>
</evidence>
<name>A0A8H4KHX0_9HYPO</name>
<evidence type="ECO:0000313" key="1">
    <source>
        <dbReference type="EMBL" id="KAF4450455.1"/>
    </source>
</evidence>
<dbReference type="OrthoDB" id="5080321at2759"/>
<dbReference type="EMBL" id="JAADJG010000250">
    <property type="protein sequence ID" value="KAF4450455.1"/>
    <property type="molecule type" value="Genomic_DNA"/>
</dbReference>
<reference evidence="1" key="1">
    <citation type="submission" date="2020-01" db="EMBL/GenBank/DDBJ databases">
        <title>Identification and distribution of gene clusters putatively required for synthesis of sphingolipid metabolism inhibitors in phylogenetically diverse species of the filamentous fungus Fusarium.</title>
        <authorList>
            <person name="Kim H.-S."/>
            <person name="Busman M."/>
            <person name="Brown D.W."/>
            <person name="Divon H."/>
            <person name="Uhlig S."/>
            <person name="Proctor R.H."/>
        </authorList>
    </citation>
    <scope>NUCLEOTIDE SEQUENCE</scope>
    <source>
        <strain evidence="1">NRRL 53441</strain>
    </source>
</reference>
<proteinExistence type="predicted"/>
<protein>
    <submittedName>
        <fullName evidence="1">Uncharacterized protein</fullName>
    </submittedName>
</protein>
<organism evidence="1 2">
    <name type="scientific">Fusarium austroafricanum</name>
    <dbReference type="NCBI Taxonomy" id="2364996"/>
    <lineage>
        <taxon>Eukaryota</taxon>
        <taxon>Fungi</taxon>
        <taxon>Dikarya</taxon>
        <taxon>Ascomycota</taxon>
        <taxon>Pezizomycotina</taxon>
        <taxon>Sordariomycetes</taxon>
        <taxon>Hypocreomycetidae</taxon>
        <taxon>Hypocreales</taxon>
        <taxon>Nectriaceae</taxon>
        <taxon>Fusarium</taxon>
        <taxon>Fusarium concolor species complex</taxon>
    </lineage>
</organism>
<accession>A0A8H4KHX0</accession>
<dbReference type="Proteomes" id="UP000605986">
    <property type="component" value="Unassembled WGS sequence"/>
</dbReference>
<dbReference type="AlphaFoldDB" id="A0A8H4KHX0"/>